<protein>
    <submittedName>
        <fullName evidence="8">DNA repair protein RadC</fullName>
    </submittedName>
</protein>
<keyword evidence="9" id="KW-1185">Reference proteome</keyword>
<keyword evidence="1" id="KW-0645">Protease</keyword>
<name>A0ABV1RHV8_9ALTE</name>
<evidence type="ECO:0000256" key="1">
    <source>
        <dbReference type="ARBA" id="ARBA00022670"/>
    </source>
</evidence>
<evidence type="ECO:0000256" key="3">
    <source>
        <dbReference type="ARBA" id="ARBA00022801"/>
    </source>
</evidence>
<dbReference type="Gene3D" id="1.10.150.20">
    <property type="entry name" value="5' to 3' exonuclease, C-terminal subdomain"/>
    <property type="match status" value="1"/>
</dbReference>
<evidence type="ECO:0000256" key="5">
    <source>
        <dbReference type="ARBA" id="ARBA00023049"/>
    </source>
</evidence>
<accession>A0ABV1RHV8</accession>
<evidence type="ECO:0000256" key="2">
    <source>
        <dbReference type="ARBA" id="ARBA00022723"/>
    </source>
</evidence>
<dbReference type="PANTHER" id="PTHR30471:SF3">
    <property type="entry name" value="UPF0758 PROTEIN YEES-RELATED"/>
    <property type="match status" value="1"/>
</dbReference>
<dbReference type="CDD" id="cd08071">
    <property type="entry name" value="MPN_DUF2466"/>
    <property type="match status" value="1"/>
</dbReference>
<dbReference type="Pfam" id="PF20582">
    <property type="entry name" value="UPF0758_N"/>
    <property type="match status" value="1"/>
</dbReference>
<dbReference type="Gene3D" id="3.40.140.10">
    <property type="entry name" value="Cytidine Deaminase, domain 2"/>
    <property type="match status" value="1"/>
</dbReference>
<dbReference type="InterPro" id="IPR010994">
    <property type="entry name" value="RuvA_2-like"/>
</dbReference>
<keyword evidence="4" id="KW-0862">Zinc</keyword>
<dbReference type="NCBIfam" id="TIGR00608">
    <property type="entry name" value="radc"/>
    <property type="match status" value="1"/>
</dbReference>
<dbReference type="InterPro" id="IPR020891">
    <property type="entry name" value="UPF0758_CS"/>
</dbReference>
<feature type="domain" description="MPN" evidence="7">
    <location>
        <begin position="102"/>
        <end position="224"/>
    </location>
</feature>
<dbReference type="InterPro" id="IPR001405">
    <property type="entry name" value="UPF0758"/>
</dbReference>
<keyword evidence="2" id="KW-0479">Metal-binding</keyword>
<dbReference type="Pfam" id="PF04002">
    <property type="entry name" value="RadC"/>
    <property type="match status" value="1"/>
</dbReference>
<evidence type="ECO:0000256" key="4">
    <source>
        <dbReference type="ARBA" id="ARBA00022833"/>
    </source>
</evidence>
<sequence>MSIKDWPAEQQPREKLINLGADALTDAELLAIFLRTGVVGLSAVDLARHLLNEFGSLRALLGASQDEFSLGKGLGAAKYCQLQACVEMTKRYLAETMKKGDALTSVEAVRNYLKACLRDLSNEVFACLFLDNQHRVIEFETLFYGTIDGASVYPRVVVEKALQKKAAALIFAHNHPSGIAEPSQADKQITQRLTQALALVDIRVLDHFIVGEAEPVSFAEMGLL</sequence>
<gene>
    <name evidence="8" type="primary">radC</name>
    <name evidence="8" type="ORF">ABS311_11680</name>
</gene>
<keyword evidence="5" id="KW-0482">Metalloprotease</keyword>
<evidence type="ECO:0000313" key="8">
    <source>
        <dbReference type="EMBL" id="MER2492534.1"/>
    </source>
</evidence>
<proteinExistence type="inferred from homology"/>
<dbReference type="InterPro" id="IPR025657">
    <property type="entry name" value="RadC_JAB"/>
</dbReference>
<organism evidence="8 9">
    <name type="scientific">Catenovulum sediminis</name>
    <dbReference type="NCBI Taxonomy" id="1740262"/>
    <lineage>
        <taxon>Bacteria</taxon>
        <taxon>Pseudomonadati</taxon>
        <taxon>Pseudomonadota</taxon>
        <taxon>Gammaproteobacteria</taxon>
        <taxon>Alteromonadales</taxon>
        <taxon>Alteromonadaceae</taxon>
        <taxon>Catenovulum</taxon>
    </lineage>
</organism>
<evidence type="ECO:0000259" key="7">
    <source>
        <dbReference type="PROSITE" id="PS50249"/>
    </source>
</evidence>
<keyword evidence="3" id="KW-0378">Hydrolase</keyword>
<dbReference type="SUPFAM" id="SSF47781">
    <property type="entry name" value="RuvA domain 2-like"/>
    <property type="match status" value="1"/>
</dbReference>
<evidence type="ECO:0000256" key="6">
    <source>
        <dbReference type="RuleBase" id="RU003797"/>
    </source>
</evidence>
<dbReference type="InterPro" id="IPR046778">
    <property type="entry name" value="UPF0758_N"/>
</dbReference>
<reference evidence="8 9" key="1">
    <citation type="submission" date="2024-06" db="EMBL/GenBank/DDBJ databases">
        <authorList>
            <person name="Chen R.Y."/>
        </authorList>
    </citation>
    <scope>NUCLEOTIDE SEQUENCE [LARGE SCALE GENOMIC DNA]</scope>
    <source>
        <strain evidence="8 9">D2</strain>
    </source>
</reference>
<dbReference type="RefSeq" id="WP_143870418.1">
    <property type="nucleotide sequence ID" value="NZ_CP041660.1"/>
</dbReference>
<dbReference type="EMBL" id="JBELOE010000212">
    <property type="protein sequence ID" value="MER2492534.1"/>
    <property type="molecule type" value="Genomic_DNA"/>
</dbReference>
<comment type="similarity">
    <text evidence="6">Belongs to the UPF0758 family.</text>
</comment>
<dbReference type="NCBIfam" id="NF000642">
    <property type="entry name" value="PRK00024.1"/>
    <property type="match status" value="1"/>
</dbReference>
<dbReference type="InterPro" id="IPR037518">
    <property type="entry name" value="MPN"/>
</dbReference>
<dbReference type="Proteomes" id="UP001467690">
    <property type="component" value="Unassembled WGS sequence"/>
</dbReference>
<comment type="caution">
    <text evidence="8">The sequence shown here is derived from an EMBL/GenBank/DDBJ whole genome shotgun (WGS) entry which is preliminary data.</text>
</comment>
<dbReference type="PROSITE" id="PS01302">
    <property type="entry name" value="UPF0758"/>
    <property type="match status" value="1"/>
</dbReference>
<dbReference type="PROSITE" id="PS50249">
    <property type="entry name" value="MPN"/>
    <property type="match status" value="1"/>
</dbReference>
<evidence type="ECO:0000313" key="9">
    <source>
        <dbReference type="Proteomes" id="UP001467690"/>
    </source>
</evidence>
<dbReference type="PANTHER" id="PTHR30471">
    <property type="entry name" value="DNA REPAIR PROTEIN RADC"/>
    <property type="match status" value="1"/>
</dbReference>